<feature type="signal peptide" evidence="5">
    <location>
        <begin position="1"/>
        <end position="21"/>
    </location>
</feature>
<evidence type="ECO:0000256" key="5">
    <source>
        <dbReference type="SAM" id="SignalP"/>
    </source>
</evidence>
<proteinExistence type="inferred from homology"/>
<protein>
    <submittedName>
        <fullName evidence="7">Peptide/nickel transport system substrate-binding protein</fullName>
    </submittedName>
</protein>
<evidence type="ECO:0000313" key="7">
    <source>
        <dbReference type="EMBL" id="SDG52355.1"/>
    </source>
</evidence>
<evidence type="ECO:0000256" key="1">
    <source>
        <dbReference type="ARBA" id="ARBA00004418"/>
    </source>
</evidence>
<dbReference type="Gene3D" id="3.10.105.10">
    <property type="entry name" value="Dipeptide-binding Protein, Domain 3"/>
    <property type="match status" value="1"/>
</dbReference>
<sequence length="500" mass="56021">MTVSRAAALLLGLAAATPAFAGKANDTLTVSWDREQTTLDVYYFTDHSGLTLMNNVWDGLVDRDPKTGEYVGNLATSWKWESPTSLLFELRKGVKFHNGEDFDADDVVYTIDYVKDPNNKILLVQMVSWIDAVEKVDQYTVRIKLKRPFPAALEYLTLGVPIYPDQYYKKVGTAGMGKNPVGTGPYKVTSFSPGREYVLERNDAYFSGGTKPKARIKRVVVRTQKDLNLMMGELMTKRAEFLWRLTPDQADQLESIPTIRVERSPTLRVAFLTFNALDPQSPLARPEVRRAVAHAVNRDAIAKNLIRGGAATLKTVCATKQLACPAPGVDYAYDPAKAKELLAKAGLPDGFETSIGSTSDRFITEAVIGDLQRVGIRAAMNFNVWAAFRDKWVKREMPLFHASTGFWGISDASIAFGTYFGEAPQDLSRDPVVTEAIRKADGTQSVEERTKFYKDAQDRILDQVYWLPLVEIVNNYAFSKELDFTPSPDEINRFYRASWK</sequence>
<dbReference type="PANTHER" id="PTHR30290">
    <property type="entry name" value="PERIPLASMIC BINDING COMPONENT OF ABC TRANSPORTER"/>
    <property type="match status" value="1"/>
</dbReference>
<accession>A0ABY0P0N6</accession>
<dbReference type="PIRSF" id="PIRSF002741">
    <property type="entry name" value="MppA"/>
    <property type="match status" value="1"/>
</dbReference>
<dbReference type="CDD" id="cd08515">
    <property type="entry name" value="PBP2_NikA_DppA_OppA_like_10"/>
    <property type="match status" value="1"/>
</dbReference>
<dbReference type="EMBL" id="FNBZ01000004">
    <property type="protein sequence ID" value="SDG52355.1"/>
    <property type="molecule type" value="Genomic_DNA"/>
</dbReference>
<organism evidence="7 8">
    <name type="scientific">Bosea robiniae</name>
    <dbReference type="NCBI Taxonomy" id="1036780"/>
    <lineage>
        <taxon>Bacteria</taxon>
        <taxon>Pseudomonadati</taxon>
        <taxon>Pseudomonadota</taxon>
        <taxon>Alphaproteobacteria</taxon>
        <taxon>Hyphomicrobiales</taxon>
        <taxon>Boseaceae</taxon>
        <taxon>Bosea</taxon>
    </lineage>
</organism>
<name>A0ABY0P0N6_9HYPH</name>
<dbReference type="PANTHER" id="PTHR30290:SF9">
    <property type="entry name" value="OLIGOPEPTIDE-BINDING PROTEIN APPA"/>
    <property type="match status" value="1"/>
</dbReference>
<keyword evidence="8" id="KW-1185">Reference proteome</keyword>
<evidence type="ECO:0000256" key="4">
    <source>
        <dbReference type="ARBA" id="ARBA00022729"/>
    </source>
</evidence>
<dbReference type="Pfam" id="PF00496">
    <property type="entry name" value="SBP_bac_5"/>
    <property type="match status" value="1"/>
</dbReference>
<evidence type="ECO:0000256" key="2">
    <source>
        <dbReference type="ARBA" id="ARBA00005695"/>
    </source>
</evidence>
<feature type="domain" description="Solute-binding protein family 5" evidence="6">
    <location>
        <begin position="69"/>
        <end position="422"/>
    </location>
</feature>
<evidence type="ECO:0000256" key="3">
    <source>
        <dbReference type="ARBA" id="ARBA00022448"/>
    </source>
</evidence>
<comment type="caution">
    <text evidence="7">The sequence shown here is derived from an EMBL/GenBank/DDBJ whole genome shotgun (WGS) entry which is preliminary data.</text>
</comment>
<evidence type="ECO:0000259" key="6">
    <source>
        <dbReference type="Pfam" id="PF00496"/>
    </source>
</evidence>
<dbReference type="InterPro" id="IPR039424">
    <property type="entry name" value="SBP_5"/>
</dbReference>
<dbReference type="Gene3D" id="3.90.76.10">
    <property type="entry name" value="Dipeptide-binding Protein, Domain 1"/>
    <property type="match status" value="1"/>
</dbReference>
<gene>
    <name evidence="7" type="ORF">SAMN05421844_104244</name>
</gene>
<feature type="chain" id="PRO_5045816956" evidence="5">
    <location>
        <begin position="22"/>
        <end position="500"/>
    </location>
</feature>
<keyword evidence="4 5" id="KW-0732">Signal</keyword>
<evidence type="ECO:0000313" key="8">
    <source>
        <dbReference type="Proteomes" id="UP000199468"/>
    </source>
</evidence>
<comment type="subcellular location">
    <subcellularLocation>
        <location evidence="1">Periplasm</location>
    </subcellularLocation>
</comment>
<dbReference type="InterPro" id="IPR030678">
    <property type="entry name" value="Peptide/Ni-bd"/>
</dbReference>
<dbReference type="Proteomes" id="UP000199468">
    <property type="component" value="Unassembled WGS sequence"/>
</dbReference>
<keyword evidence="3" id="KW-0813">Transport</keyword>
<comment type="similarity">
    <text evidence="2">Belongs to the bacterial solute-binding protein 5 family.</text>
</comment>
<reference evidence="7 8" key="1">
    <citation type="submission" date="2016-10" db="EMBL/GenBank/DDBJ databases">
        <authorList>
            <person name="Varghese N."/>
            <person name="Submissions S."/>
        </authorList>
    </citation>
    <scope>NUCLEOTIDE SEQUENCE [LARGE SCALE GENOMIC DNA]</scope>
    <source>
        <strain evidence="7 8">DSM 26672</strain>
    </source>
</reference>
<dbReference type="SUPFAM" id="SSF53850">
    <property type="entry name" value="Periplasmic binding protein-like II"/>
    <property type="match status" value="1"/>
</dbReference>
<dbReference type="RefSeq" id="WP_170843401.1">
    <property type="nucleotide sequence ID" value="NZ_FNBZ01000004.1"/>
</dbReference>
<dbReference type="Gene3D" id="3.40.190.10">
    <property type="entry name" value="Periplasmic binding protein-like II"/>
    <property type="match status" value="1"/>
</dbReference>
<dbReference type="InterPro" id="IPR000914">
    <property type="entry name" value="SBP_5_dom"/>
</dbReference>